<dbReference type="PANTHER" id="PTHR46577">
    <property type="entry name" value="HTH-TYPE TRANSCRIPTIONAL REGULATORY PROTEIN GABR"/>
    <property type="match status" value="1"/>
</dbReference>
<dbReference type="PROSITE" id="PS50949">
    <property type="entry name" value="HTH_GNTR"/>
    <property type="match status" value="1"/>
</dbReference>
<evidence type="ECO:0000256" key="2">
    <source>
        <dbReference type="ARBA" id="ARBA00005384"/>
    </source>
</evidence>
<keyword evidence="8" id="KW-0175">Coiled coil</keyword>
<dbReference type="Gene3D" id="1.10.10.10">
    <property type="entry name" value="Winged helix-like DNA-binding domain superfamily/Winged helix DNA-binding domain"/>
    <property type="match status" value="1"/>
</dbReference>
<dbReference type="CDD" id="cd07377">
    <property type="entry name" value="WHTH_GntR"/>
    <property type="match status" value="1"/>
</dbReference>
<gene>
    <name evidence="10" type="ORF">WJ0W_001754</name>
</gene>
<dbReference type="InterPro" id="IPR004839">
    <property type="entry name" value="Aminotransferase_I/II_large"/>
</dbReference>
<accession>A0ABM9FZN4</accession>
<dbReference type="GO" id="GO:0008483">
    <property type="term" value="F:transaminase activity"/>
    <property type="evidence" value="ECO:0007669"/>
    <property type="project" value="UniProtKB-KW"/>
</dbReference>
<dbReference type="Proteomes" id="UP001154322">
    <property type="component" value="Unassembled WGS sequence"/>
</dbReference>
<comment type="similarity">
    <text evidence="2">In the C-terminal section; belongs to the class-I pyridoxal-phosphate-dependent aminotransferase family.</text>
</comment>
<dbReference type="InterPro" id="IPR015421">
    <property type="entry name" value="PyrdxlP-dep_Trfase_major"/>
</dbReference>
<keyword evidence="5" id="KW-0805">Transcription regulation</keyword>
<evidence type="ECO:0000313" key="11">
    <source>
        <dbReference type="Proteomes" id="UP001154322"/>
    </source>
</evidence>
<dbReference type="SUPFAM" id="SSF46785">
    <property type="entry name" value="Winged helix' DNA-binding domain"/>
    <property type="match status" value="1"/>
</dbReference>
<evidence type="ECO:0000256" key="8">
    <source>
        <dbReference type="SAM" id="Coils"/>
    </source>
</evidence>
<keyword evidence="3 10" id="KW-0032">Aminotransferase</keyword>
<keyword evidence="6" id="KW-0238">DNA-binding</keyword>
<evidence type="ECO:0000256" key="1">
    <source>
        <dbReference type="ARBA" id="ARBA00001933"/>
    </source>
</evidence>
<keyword evidence="4" id="KW-0663">Pyridoxal phosphate</keyword>
<evidence type="ECO:0000256" key="5">
    <source>
        <dbReference type="ARBA" id="ARBA00023015"/>
    </source>
</evidence>
<comment type="cofactor">
    <cofactor evidence="1">
        <name>pyridoxal 5'-phosphate</name>
        <dbReference type="ChEBI" id="CHEBI:597326"/>
    </cofactor>
</comment>
<dbReference type="CDD" id="cd00609">
    <property type="entry name" value="AAT_like"/>
    <property type="match status" value="1"/>
</dbReference>
<keyword evidence="3 10" id="KW-0808">Transferase</keyword>
<organism evidence="10 11">
    <name type="scientific">Paenibacillus melissococcoides</name>
    <dbReference type="NCBI Taxonomy" id="2912268"/>
    <lineage>
        <taxon>Bacteria</taxon>
        <taxon>Bacillati</taxon>
        <taxon>Bacillota</taxon>
        <taxon>Bacilli</taxon>
        <taxon>Bacillales</taxon>
        <taxon>Paenibacillaceae</taxon>
        <taxon>Paenibacillus</taxon>
    </lineage>
</organism>
<reference evidence="10" key="1">
    <citation type="submission" date="2022-06" db="EMBL/GenBank/DDBJ databases">
        <authorList>
            <person name="Dietemann V."/>
            <person name="Ory F."/>
            <person name="Dainat B."/>
            <person name="Oberhansli S."/>
        </authorList>
    </citation>
    <scope>NUCLEOTIDE SEQUENCE</scope>
    <source>
        <strain evidence="10">Ena-SAMPLE-TAB-26-04-2022-14:26:32:270-5432</strain>
    </source>
</reference>
<comment type="caution">
    <text evidence="10">The sequence shown here is derived from an EMBL/GenBank/DDBJ whole genome shotgun (WGS) entry which is preliminary data.</text>
</comment>
<keyword evidence="11" id="KW-1185">Reference proteome</keyword>
<evidence type="ECO:0000256" key="7">
    <source>
        <dbReference type="ARBA" id="ARBA00023163"/>
    </source>
</evidence>
<proteinExistence type="inferred from homology"/>
<dbReference type="Gene3D" id="3.40.640.10">
    <property type="entry name" value="Type I PLP-dependent aspartate aminotransferase-like (Major domain)"/>
    <property type="match status" value="1"/>
</dbReference>
<dbReference type="SMART" id="SM00345">
    <property type="entry name" value="HTH_GNTR"/>
    <property type="match status" value="1"/>
</dbReference>
<name>A0ABM9FZN4_9BACL</name>
<dbReference type="InterPro" id="IPR051446">
    <property type="entry name" value="HTH_trans_reg/aminotransferase"/>
</dbReference>
<keyword evidence="7" id="KW-0804">Transcription</keyword>
<dbReference type="PANTHER" id="PTHR46577:SF2">
    <property type="entry name" value="TRANSCRIPTIONAL REGULATORY PROTEIN"/>
    <property type="match status" value="1"/>
</dbReference>
<dbReference type="InterPro" id="IPR015424">
    <property type="entry name" value="PyrdxlP-dep_Trfase"/>
</dbReference>
<evidence type="ECO:0000313" key="10">
    <source>
        <dbReference type="EMBL" id="CAH8244520.1"/>
    </source>
</evidence>
<evidence type="ECO:0000256" key="6">
    <source>
        <dbReference type="ARBA" id="ARBA00023125"/>
    </source>
</evidence>
<evidence type="ECO:0000256" key="4">
    <source>
        <dbReference type="ARBA" id="ARBA00022898"/>
    </source>
</evidence>
<dbReference type="InterPro" id="IPR000524">
    <property type="entry name" value="Tscrpt_reg_HTH_GntR"/>
</dbReference>
<feature type="domain" description="HTH gntR-type" evidence="9">
    <location>
        <begin position="1"/>
        <end position="69"/>
    </location>
</feature>
<protein>
    <submittedName>
        <fullName evidence="10">PLP-dependent aminotransferase family protein</fullName>
    </submittedName>
</protein>
<dbReference type="EMBL" id="CALYLO010000002">
    <property type="protein sequence ID" value="CAH8244520.1"/>
    <property type="molecule type" value="Genomic_DNA"/>
</dbReference>
<evidence type="ECO:0000256" key="3">
    <source>
        <dbReference type="ARBA" id="ARBA00022576"/>
    </source>
</evidence>
<evidence type="ECO:0000259" key="9">
    <source>
        <dbReference type="PROSITE" id="PS50949"/>
    </source>
</evidence>
<dbReference type="RefSeq" id="WP_213427445.1">
    <property type="nucleotide sequence ID" value="NZ_AP031286.1"/>
</dbReference>
<dbReference type="InterPro" id="IPR036390">
    <property type="entry name" value="WH_DNA-bd_sf"/>
</dbReference>
<dbReference type="Pfam" id="PF00155">
    <property type="entry name" value="Aminotran_1_2"/>
    <property type="match status" value="1"/>
</dbReference>
<dbReference type="Pfam" id="PF00392">
    <property type="entry name" value="GntR"/>
    <property type="match status" value="1"/>
</dbReference>
<feature type="coiled-coil region" evidence="8">
    <location>
        <begin position="1"/>
        <end position="53"/>
    </location>
</feature>
<dbReference type="SUPFAM" id="SSF53383">
    <property type="entry name" value="PLP-dependent transferases"/>
    <property type="match status" value="1"/>
</dbReference>
<sequence>MKKYEAIMRDIKRRIEDLSLRPGEKLPSIRALAQAYQCSNSTVIQALQELEKEHVIYSIPRSGHYVVNKAQPQMAEDEEGFDFAASAPNVRQFPYVHFQHCINQAINLYQDDFFVYGTPNGLPSLIRAVRPQLESCQVFANERNIVITSGVQQALALLNAMPLPNGKTKVVVEQPGYHLFLAHLKLHHTPALGVERTARGLDLARLEALFKRGDVRYFYTMPRFHNPLGTSLSNADKQRIVELADRYDVYIIEDDYLADFEQDAGQMPMYYYDTNQRVIYLKSYSKIMFPGLRVGVAVLPDALVGAFQQHKLTTDIDSSMISQAALELYITSGMFWRHRAEVRESYISKSRRLYASLSKHVEPFLKPGTFVHPPSVCMKAHIVLPNRIDMGALLRKLRQRHVYVGDMKEHYLESCYPEKIMKLNVSKVPEERIEAGVALIADELSRGLRG</sequence>
<dbReference type="InterPro" id="IPR036388">
    <property type="entry name" value="WH-like_DNA-bd_sf"/>
</dbReference>